<dbReference type="GO" id="GO:0005886">
    <property type="term" value="C:plasma membrane"/>
    <property type="evidence" value="ECO:0007669"/>
    <property type="project" value="UniProtKB-SubCell"/>
</dbReference>
<keyword evidence="7" id="KW-0479">Metal-binding</keyword>
<dbReference type="GO" id="GO:0016780">
    <property type="term" value="F:phosphotransferase activity, for other substituted phosphate groups"/>
    <property type="evidence" value="ECO:0007669"/>
    <property type="project" value="InterPro"/>
</dbReference>
<dbReference type="GO" id="GO:0071555">
    <property type="term" value="P:cell wall organization"/>
    <property type="evidence" value="ECO:0007669"/>
    <property type="project" value="TreeGrafter"/>
</dbReference>
<reference evidence="10 12" key="2">
    <citation type="submission" date="2019-04" db="EMBL/GenBank/DDBJ databases">
        <title>Draft genome sequence data and analysis of a Fermenting Bacterium, Geotoga petraea strain HO-Geo1, isolated from heavy-oil petroleum reservoir in Russia.</title>
        <authorList>
            <person name="Grouzdev D.S."/>
            <person name="Semenova E.M."/>
            <person name="Sokolova D.S."/>
            <person name="Tourova T.P."/>
            <person name="Poltaraus A.B."/>
            <person name="Nazina T.N."/>
        </authorList>
    </citation>
    <scope>NUCLEOTIDE SEQUENCE [LARGE SCALE GENOMIC DNA]</scope>
    <source>
        <strain evidence="10 12">HO-Geo1</strain>
    </source>
</reference>
<feature type="transmembrane region" description="Helical" evidence="8">
    <location>
        <begin position="6"/>
        <end position="23"/>
    </location>
</feature>
<comment type="cofactor">
    <cofactor evidence="7">
        <name>Mg(2+)</name>
        <dbReference type="ChEBI" id="CHEBI:18420"/>
    </cofactor>
</comment>
<gene>
    <name evidence="10" type="ORF">E4650_02130</name>
    <name evidence="9" type="ORF">SAMN04488588_0167</name>
</gene>
<feature type="transmembrane region" description="Helical" evidence="8">
    <location>
        <begin position="202"/>
        <end position="226"/>
    </location>
</feature>
<dbReference type="EMBL" id="FMYV01000001">
    <property type="protein sequence ID" value="SDB99061.1"/>
    <property type="molecule type" value="Genomic_DNA"/>
</dbReference>
<dbReference type="PROSITE" id="PS01348">
    <property type="entry name" value="MRAY_2"/>
    <property type="match status" value="1"/>
</dbReference>
<keyword evidence="2" id="KW-1003">Cell membrane</keyword>
<evidence type="ECO:0000313" key="10">
    <source>
        <dbReference type="EMBL" id="TGG89014.1"/>
    </source>
</evidence>
<reference evidence="9 11" key="1">
    <citation type="submission" date="2016-10" db="EMBL/GenBank/DDBJ databases">
        <authorList>
            <person name="de Groot N.N."/>
        </authorList>
    </citation>
    <scope>NUCLEOTIDE SEQUENCE [LARGE SCALE GENOMIC DNA]</scope>
    <source>
        <strain evidence="9 11">WG14</strain>
    </source>
</reference>
<accession>A0A1G6HXW6</accession>
<feature type="binding site" evidence="7">
    <location>
        <position position="181"/>
    </location>
    <ligand>
        <name>Mg(2+)</name>
        <dbReference type="ChEBI" id="CHEBI:18420"/>
    </ligand>
</feature>
<keyword evidence="4 8" id="KW-0812">Transmembrane</keyword>
<keyword evidence="3 9" id="KW-0808">Transferase</keyword>
<dbReference type="Pfam" id="PF00953">
    <property type="entry name" value="Glycos_transf_4"/>
    <property type="match status" value="1"/>
</dbReference>
<dbReference type="AlphaFoldDB" id="A0A1G6HXW6"/>
<dbReference type="InterPro" id="IPR000715">
    <property type="entry name" value="Glycosyl_transferase_4"/>
</dbReference>
<dbReference type="PANTHER" id="PTHR22926:SF3">
    <property type="entry name" value="UNDECAPRENYL-PHOSPHATE ALPHA-N-ACETYLGLUCOSAMINYL 1-PHOSPHATE TRANSFERASE"/>
    <property type="match status" value="1"/>
</dbReference>
<organism evidence="9 11">
    <name type="scientific">Geotoga petraea</name>
    <dbReference type="NCBI Taxonomy" id="28234"/>
    <lineage>
        <taxon>Bacteria</taxon>
        <taxon>Thermotogati</taxon>
        <taxon>Thermotogota</taxon>
        <taxon>Thermotogae</taxon>
        <taxon>Petrotogales</taxon>
        <taxon>Petrotogaceae</taxon>
        <taxon>Geotoga</taxon>
    </lineage>
</organism>
<evidence type="ECO:0000256" key="2">
    <source>
        <dbReference type="ARBA" id="ARBA00022475"/>
    </source>
</evidence>
<evidence type="ECO:0000256" key="8">
    <source>
        <dbReference type="SAM" id="Phobius"/>
    </source>
</evidence>
<protein>
    <submittedName>
        <fullName evidence="9">UDP-GlcNAc:undecaprenyl-phosphate GlcNAc-1-phosphate transferase</fullName>
    </submittedName>
    <submittedName>
        <fullName evidence="10">Undecaprenyl/decaprenyl-phosphate alpha-N-acetylglucosaminyl 1-phosphate transferase</fullName>
    </submittedName>
</protein>
<proteinExistence type="predicted"/>
<evidence type="ECO:0000313" key="11">
    <source>
        <dbReference type="Proteomes" id="UP000199322"/>
    </source>
</evidence>
<keyword evidence="11" id="KW-1185">Reference proteome</keyword>
<dbReference type="GO" id="GO:0046872">
    <property type="term" value="F:metal ion binding"/>
    <property type="evidence" value="ECO:0007669"/>
    <property type="project" value="UniProtKB-KW"/>
</dbReference>
<dbReference type="GO" id="GO:0009103">
    <property type="term" value="P:lipopolysaccharide biosynthetic process"/>
    <property type="evidence" value="ECO:0007669"/>
    <property type="project" value="TreeGrafter"/>
</dbReference>
<keyword evidence="6 8" id="KW-0472">Membrane</keyword>
<dbReference type="Proteomes" id="UP000199322">
    <property type="component" value="Unassembled WGS sequence"/>
</dbReference>
<dbReference type="Proteomes" id="UP000297288">
    <property type="component" value="Unassembled WGS sequence"/>
</dbReference>
<dbReference type="RefSeq" id="WP_091401943.1">
    <property type="nucleotide sequence ID" value="NZ_FMYV01000001.1"/>
</dbReference>
<dbReference type="InterPro" id="IPR018480">
    <property type="entry name" value="PNAcMuramoyl-5peptid_Trfase_CS"/>
</dbReference>
<feature type="transmembrane region" description="Helical" evidence="8">
    <location>
        <begin position="147"/>
        <end position="170"/>
    </location>
</feature>
<evidence type="ECO:0000313" key="12">
    <source>
        <dbReference type="Proteomes" id="UP000297288"/>
    </source>
</evidence>
<feature type="transmembrane region" description="Helical" evidence="8">
    <location>
        <begin position="44"/>
        <end position="66"/>
    </location>
</feature>
<name>A0A1G6HXW6_9BACT</name>
<dbReference type="EMBL" id="SRME01000001">
    <property type="protein sequence ID" value="TGG89014.1"/>
    <property type="molecule type" value="Genomic_DNA"/>
</dbReference>
<evidence type="ECO:0000256" key="5">
    <source>
        <dbReference type="ARBA" id="ARBA00022989"/>
    </source>
</evidence>
<comment type="subcellular location">
    <subcellularLocation>
        <location evidence="1">Cell membrane</location>
        <topology evidence="1">Multi-pass membrane protein</topology>
    </subcellularLocation>
</comment>
<feature type="transmembrane region" description="Helical" evidence="8">
    <location>
        <begin position="110"/>
        <end position="127"/>
    </location>
</feature>
<keyword evidence="5 8" id="KW-1133">Transmembrane helix</keyword>
<dbReference type="GO" id="GO:0044038">
    <property type="term" value="P:cell wall macromolecule biosynthetic process"/>
    <property type="evidence" value="ECO:0007669"/>
    <property type="project" value="TreeGrafter"/>
</dbReference>
<feature type="transmembrane region" description="Helical" evidence="8">
    <location>
        <begin position="177"/>
        <end position="196"/>
    </location>
</feature>
<dbReference type="STRING" id="28234.SAMN04488588_0167"/>
<keyword evidence="7" id="KW-0460">Magnesium</keyword>
<evidence type="ECO:0000256" key="7">
    <source>
        <dbReference type="PIRSR" id="PIRSR600715-1"/>
    </source>
</evidence>
<evidence type="ECO:0000256" key="1">
    <source>
        <dbReference type="ARBA" id="ARBA00004651"/>
    </source>
</evidence>
<dbReference type="OrthoDB" id="9783652at2"/>
<feature type="transmembrane region" description="Helical" evidence="8">
    <location>
        <begin position="86"/>
        <end position="105"/>
    </location>
</feature>
<feature type="binding site" evidence="7">
    <location>
        <position position="128"/>
    </location>
    <ligand>
        <name>Mg(2+)</name>
        <dbReference type="ChEBI" id="CHEBI:18420"/>
    </ligand>
</feature>
<dbReference type="PANTHER" id="PTHR22926">
    <property type="entry name" value="PHOSPHO-N-ACETYLMURAMOYL-PENTAPEPTIDE-TRANSFERASE"/>
    <property type="match status" value="1"/>
</dbReference>
<feature type="transmembrane region" description="Helical" evidence="8">
    <location>
        <begin position="257"/>
        <end position="274"/>
    </location>
</feature>
<sequence length="303" mass="34856">MEIKYILVFSLSIVLTFLMMKVAKKFNIVDKPDKILKQHEKATPYLGGVAILLSFSLFVDHGFYFLLFSSIITLLGVIDDIKGISALFRFISEFIISFFTAYYILDYSNIILTLFLAFVGVSMINSFNMIDGMDGLSSGLAMISLMIFYYFLGFQSIIIIILAILGFYFYNYPPAKIFLGDGGSYLIGFILYYYILLMTNNFGYGGFFVSLVILGFFLTDLVWAFIRRILNSGKVFEGDKDHIYDKARVFFKNDKRILTLMYLINIVFGLFSVITWNFKYFGVIISLIAFILIGYLFKLYKKT</sequence>
<dbReference type="CDD" id="cd06853">
    <property type="entry name" value="GT_WecA_like"/>
    <property type="match status" value="1"/>
</dbReference>
<evidence type="ECO:0000256" key="4">
    <source>
        <dbReference type="ARBA" id="ARBA00022692"/>
    </source>
</evidence>
<evidence type="ECO:0000256" key="3">
    <source>
        <dbReference type="ARBA" id="ARBA00022679"/>
    </source>
</evidence>
<evidence type="ECO:0000256" key="6">
    <source>
        <dbReference type="ARBA" id="ARBA00023136"/>
    </source>
</evidence>
<evidence type="ECO:0000313" key="9">
    <source>
        <dbReference type="EMBL" id="SDB99061.1"/>
    </source>
</evidence>
<feature type="transmembrane region" description="Helical" evidence="8">
    <location>
        <begin position="280"/>
        <end position="297"/>
    </location>
</feature>